<name>A0ACC2WPK0_9TREE</name>
<dbReference type="EMBL" id="JASBWS010000013">
    <property type="protein sequence ID" value="KAJ9113134.1"/>
    <property type="molecule type" value="Genomic_DNA"/>
</dbReference>
<sequence length="1267" mass="142771">MAAQKLEKLVFPEKLLQKNTGADALHKKLKDLHDKLKNLEQDGTDLKSLNAVSKELINNTLLLHKDKGVKAYVACCLVDILRLYAPDAPYTHAQIKDIFQFVLRQLTQNLKQSQSAFGASKGKGKSGSSGSRITDIPYYTEYYYVLESLATIKSVCLIPDLDGAEGLLLEYVQGMLSIARPDISKTMLRFLQDIIVFLVEESTTLPDGVLDCLLGQVKGNKDRPELPVFTLATGVLTEAAQIFHRPLQVLMVDTYNEHTRSLDDDDITSLEEAHDLIVLLFEHCPRVLLQVFPQLEETLQHDSVQVRTLSTNTLSTIFGLAGKYNLSVGSSGSHVIYRSTWEAWLKRRTDKAVAVRIAWVKGAKAPLTNHPELRRELEPALAEKLADVDERVRCAVCKLIGSLDYETAAHHVTAETMKALGERLLDRKPAVCEEAYRGLGRLYDLAYPQIYAEDATAIEQFAWIPTKIFVSYCENDTPVTRQIIEQTTFEYLLPLPDPKSTDETAWTERLLLVAPANDNKAFASFMTLSNLAEPGTQPWEVYLQACTRYNGGVMDEQEKEITLMLDQICRYLSQGFPNPANVENDLKEFAKANDNTSYRHFRELLKVDSGVHVIFKATNDLLKRISDEQPEVLDTFTIICRRASLWIVNRSSIHTLLQTTGRSDTVSANAVKLLRYVSKHRPAILKTHIAELQKTLSDKHSTASVEAGIQCLAQASFGNASLKLDSKTIDRAIQMCTGGQVRLAKYAARLLGQLKQTAACETIIEVRVFNVRRMPCVVDADVAVWIFFAKNVLEKLASDDVESYPACMATIAEMARSATLVLHEQWSTVEDAITKTLLPREDGRFSIEQEEEEDEPWSDFGDLPALGRAKILALKVITNRSLFYPEGRPSKDEVLSHIQRMCSVVEHDGFLSSQLQEHGCLRGHLRLTAATALLKLAILADNEKEINNSAFETVAYVVQDLYFQVREAFLMKLRKHLARRRNAPRWNMIPFLSAHDLDEELHELGRRLASDLLHGLDDKMRMERIERPFVRLLSLIAHHPDFAMREDAPSEHEDWIHAATYILSYVDIVANANNIAYLHYLASRLKTVADAADPGDRLYKISDLAQAIIQHKRKVEGWPAGAFGGKQHLPSGLFVPIDIDRQRQIARRTYLPEDYETWLFETTKKAARRKPRAHKPKAEGSTKKTVPQKRRSKTNSDTKTKRQKREDQDGSDDEEGSEPEVLQPRQRAAGKRQIKSVQARKTEDDAAKKQASASETEEDSGHDEDTA</sequence>
<evidence type="ECO:0000313" key="1">
    <source>
        <dbReference type="EMBL" id="KAJ9113134.1"/>
    </source>
</evidence>
<accession>A0ACC2WPK0</accession>
<gene>
    <name evidence="1" type="ORF">QFC20_002024</name>
</gene>
<proteinExistence type="predicted"/>
<protein>
    <submittedName>
        <fullName evidence="1">Uncharacterized protein</fullName>
    </submittedName>
</protein>
<keyword evidence="2" id="KW-1185">Reference proteome</keyword>
<dbReference type="Proteomes" id="UP001230649">
    <property type="component" value="Unassembled WGS sequence"/>
</dbReference>
<organism evidence="1 2">
    <name type="scientific">Naganishia adeliensis</name>
    <dbReference type="NCBI Taxonomy" id="92952"/>
    <lineage>
        <taxon>Eukaryota</taxon>
        <taxon>Fungi</taxon>
        <taxon>Dikarya</taxon>
        <taxon>Basidiomycota</taxon>
        <taxon>Agaricomycotina</taxon>
        <taxon>Tremellomycetes</taxon>
        <taxon>Filobasidiales</taxon>
        <taxon>Filobasidiaceae</taxon>
        <taxon>Naganishia</taxon>
    </lineage>
</organism>
<reference evidence="1" key="1">
    <citation type="submission" date="2023-04" db="EMBL/GenBank/DDBJ databases">
        <title>Draft Genome sequencing of Naganishia species isolated from polar environments using Oxford Nanopore Technology.</title>
        <authorList>
            <person name="Leo P."/>
            <person name="Venkateswaran K."/>
        </authorList>
    </citation>
    <scope>NUCLEOTIDE SEQUENCE</scope>
    <source>
        <strain evidence="1">MNA-CCFEE 5262</strain>
    </source>
</reference>
<comment type="caution">
    <text evidence="1">The sequence shown here is derived from an EMBL/GenBank/DDBJ whole genome shotgun (WGS) entry which is preliminary data.</text>
</comment>
<evidence type="ECO:0000313" key="2">
    <source>
        <dbReference type="Proteomes" id="UP001230649"/>
    </source>
</evidence>